<dbReference type="RefSeq" id="WP_169162266.1">
    <property type="nucleotide sequence ID" value="NZ_JABBFW010000017.1"/>
</dbReference>
<evidence type="ECO:0000313" key="1">
    <source>
        <dbReference type="EMBL" id="NML17363.1"/>
    </source>
</evidence>
<reference evidence="1 2" key="1">
    <citation type="submission" date="2020-04" db="EMBL/GenBank/DDBJ databases">
        <title>Azohydromonas sp. isolated from soil.</title>
        <authorList>
            <person name="Dahal R.H."/>
        </authorList>
    </citation>
    <scope>NUCLEOTIDE SEQUENCE [LARGE SCALE GENOMIC DNA]</scope>
    <source>
        <strain evidence="1 2">G-1-1-14</strain>
    </source>
</reference>
<dbReference type="AlphaFoldDB" id="A0A848FGI1"/>
<keyword evidence="2" id="KW-1185">Reference proteome</keyword>
<dbReference type="EMBL" id="JABBFW010000017">
    <property type="protein sequence ID" value="NML17363.1"/>
    <property type="molecule type" value="Genomic_DNA"/>
</dbReference>
<dbReference type="GO" id="GO:0004519">
    <property type="term" value="F:endonuclease activity"/>
    <property type="evidence" value="ECO:0007669"/>
    <property type="project" value="UniProtKB-KW"/>
</dbReference>
<keyword evidence="1" id="KW-0378">Hydrolase</keyword>
<sequence>MKLAACVHFHGDEALAAAVAFDEWDAPEAARTFMSRVAHVDKPPRGKPDLRELPCLLQLLQEHALKPDVIVIDGPVHLDAAETPGLGQGLYDALGGQTAIIGISTKSMPGMPAQFEVYREEEARPLVVTCVGIDLGAAKVRVRNMHGKRRIPTLLKLVARIARNGLP</sequence>
<name>A0A848FGI1_9BURK</name>
<dbReference type="Gene3D" id="3.30.2170.10">
    <property type="entry name" value="archaeoglobus fulgidus dsm 4304 superfamily"/>
    <property type="match status" value="1"/>
</dbReference>
<evidence type="ECO:0000313" key="2">
    <source>
        <dbReference type="Proteomes" id="UP000574067"/>
    </source>
</evidence>
<proteinExistence type="predicted"/>
<keyword evidence="1" id="KW-0540">Nuclease</keyword>
<accession>A0A848FGI1</accession>
<protein>
    <submittedName>
        <fullName evidence="1">Endonuclease V</fullName>
    </submittedName>
</protein>
<gene>
    <name evidence="1" type="ORF">HHL10_20525</name>
</gene>
<organism evidence="1 2">
    <name type="scientific">Azohydromonas caseinilytica</name>
    <dbReference type="NCBI Taxonomy" id="2728836"/>
    <lineage>
        <taxon>Bacteria</taxon>
        <taxon>Pseudomonadati</taxon>
        <taxon>Pseudomonadota</taxon>
        <taxon>Betaproteobacteria</taxon>
        <taxon>Burkholderiales</taxon>
        <taxon>Sphaerotilaceae</taxon>
        <taxon>Azohydromonas</taxon>
    </lineage>
</organism>
<dbReference type="Proteomes" id="UP000574067">
    <property type="component" value="Unassembled WGS sequence"/>
</dbReference>
<keyword evidence="1" id="KW-0255">Endonuclease</keyword>
<comment type="caution">
    <text evidence="1">The sequence shown here is derived from an EMBL/GenBank/DDBJ whole genome shotgun (WGS) entry which is preliminary data.</text>
</comment>